<name>A0A852RMZ8_9MICO</name>
<comment type="subcellular location">
    <subcellularLocation>
        <location evidence="1">Cell membrane</location>
        <topology evidence="1">Peripheral membrane protein</topology>
    </subcellularLocation>
</comment>
<keyword evidence="4" id="KW-0410">Iron transport</keyword>
<dbReference type="GO" id="GO:0006826">
    <property type="term" value="P:iron ion transport"/>
    <property type="evidence" value="ECO:0007669"/>
    <property type="project" value="UniProtKB-KW"/>
</dbReference>
<reference evidence="9 10" key="1">
    <citation type="submission" date="2020-07" db="EMBL/GenBank/DDBJ databases">
        <title>Sequencing the genomes of 1000 actinobacteria strains.</title>
        <authorList>
            <person name="Klenk H.-P."/>
        </authorList>
    </citation>
    <scope>NUCLEOTIDE SEQUENCE [LARGE SCALE GENOMIC DNA]</scope>
    <source>
        <strain evidence="9 10">DSM 17380</strain>
    </source>
</reference>
<dbReference type="PANTHER" id="PTHR42771">
    <property type="entry name" value="IRON(3+)-HYDROXAMATE IMPORT ATP-BINDING PROTEIN FHUC"/>
    <property type="match status" value="1"/>
</dbReference>
<keyword evidence="6" id="KW-0406">Ion transport</keyword>
<dbReference type="InterPro" id="IPR003593">
    <property type="entry name" value="AAA+_ATPase"/>
</dbReference>
<dbReference type="GO" id="GO:0016887">
    <property type="term" value="F:ATP hydrolysis activity"/>
    <property type="evidence" value="ECO:0007669"/>
    <property type="project" value="InterPro"/>
</dbReference>
<keyword evidence="3" id="KW-1003">Cell membrane</keyword>
<evidence type="ECO:0000256" key="4">
    <source>
        <dbReference type="ARBA" id="ARBA00022496"/>
    </source>
</evidence>
<evidence type="ECO:0000256" key="7">
    <source>
        <dbReference type="ARBA" id="ARBA00023136"/>
    </source>
</evidence>
<keyword evidence="5" id="KW-0408">Iron</keyword>
<dbReference type="Pfam" id="PF13476">
    <property type="entry name" value="AAA_23"/>
    <property type="match status" value="1"/>
</dbReference>
<comment type="caution">
    <text evidence="9">The sequence shown here is derived from an EMBL/GenBank/DDBJ whole genome shotgun (WGS) entry which is preliminary data.</text>
</comment>
<keyword evidence="7" id="KW-0472">Membrane</keyword>
<feature type="domain" description="AAA+ ATPase" evidence="8">
    <location>
        <begin position="41"/>
        <end position="209"/>
    </location>
</feature>
<proteinExistence type="predicted"/>
<dbReference type="SUPFAM" id="SSF52540">
    <property type="entry name" value="P-loop containing nucleoside triphosphate hydrolases"/>
    <property type="match status" value="1"/>
</dbReference>
<evidence type="ECO:0000256" key="5">
    <source>
        <dbReference type="ARBA" id="ARBA00023004"/>
    </source>
</evidence>
<dbReference type="GO" id="GO:0006302">
    <property type="term" value="P:double-strand break repair"/>
    <property type="evidence" value="ECO:0007669"/>
    <property type="project" value="InterPro"/>
</dbReference>
<dbReference type="EMBL" id="JACCBD010000001">
    <property type="protein sequence ID" value="NYD28022.1"/>
    <property type="molecule type" value="Genomic_DNA"/>
</dbReference>
<dbReference type="InterPro" id="IPR027417">
    <property type="entry name" value="P-loop_NTPase"/>
</dbReference>
<accession>A0A852RMZ8</accession>
<evidence type="ECO:0000313" key="10">
    <source>
        <dbReference type="Proteomes" id="UP000586095"/>
    </source>
</evidence>
<dbReference type="Gene3D" id="3.40.50.300">
    <property type="entry name" value="P-loop containing nucleotide triphosphate hydrolases"/>
    <property type="match status" value="2"/>
</dbReference>
<dbReference type="Proteomes" id="UP000586095">
    <property type="component" value="Unassembled WGS sequence"/>
</dbReference>
<dbReference type="PANTHER" id="PTHR42771:SF2">
    <property type="entry name" value="IRON(3+)-HYDROXAMATE IMPORT ATP-BINDING PROTEIN FHUC"/>
    <property type="match status" value="1"/>
</dbReference>
<evidence type="ECO:0000256" key="6">
    <source>
        <dbReference type="ARBA" id="ARBA00023065"/>
    </source>
</evidence>
<dbReference type="GO" id="GO:0005886">
    <property type="term" value="C:plasma membrane"/>
    <property type="evidence" value="ECO:0007669"/>
    <property type="project" value="UniProtKB-SubCell"/>
</dbReference>
<evidence type="ECO:0000259" key="8">
    <source>
        <dbReference type="SMART" id="SM00382"/>
    </source>
</evidence>
<dbReference type="RefSeq" id="WP_307814543.1">
    <property type="nucleotide sequence ID" value="NZ_BAAALZ010000001.1"/>
</dbReference>
<keyword evidence="10" id="KW-1185">Reference proteome</keyword>
<evidence type="ECO:0000313" key="9">
    <source>
        <dbReference type="EMBL" id="NYD28022.1"/>
    </source>
</evidence>
<organism evidence="9 10">
    <name type="scientific">Leucobacter aridicollis</name>
    <dbReference type="NCBI Taxonomy" id="283878"/>
    <lineage>
        <taxon>Bacteria</taxon>
        <taxon>Bacillati</taxon>
        <taxon>Actinomycetota</taxon>
        <taxon>Actinomycetes</taxon>
        <taxon>Micrococcales</taxon>
        <taxon>Microbacteriaceae</taxon>
        <taxon>Leucobacter</taxon>
    </lineage>
</organism>
<dbReference type="InterPro" id="IPR038729">
    <property type="entry name" value="Rad50/SbcC_AAA"/>
</dbReference>
<dbReference type="InterPro" id="IPR051535">
    <property type="entry name" value="Siderophore_ABC-ATPase"/>
</dbReference>
<gene>
    <name evidence="9" type="ORF">BJ960_002825</name>
</gene>
<sequence>MALNSLPLRWIEEHPEAPVDPEAWFAQVPAVRQLLETGIEFGPITVFVGENGAGKSTIVEAIAAAYGLNPEGGTHNARHSTFASESPLESHLQLARGAGASRKGVFLRAETMHGHFKYLHEIESEDEGPLGRHNLQSHGESFLEYLGARGRIRGLWVFDEPESALSFTNSLGLLARMSELASSGSQVILSTHSPVLAAVPGADIYELGEWGMRRSRYDDLEIVDNWRRFMAAPERYLRHLE</sequence>
<evidence type="ECO:0000256" key="1">
    <source>
        <dbReference type="ARBA" id="ARBA00004202"/>
    </source>
</evidence>
<evidence type="ECO:0000256" key="2">
    <source>
        <dbReference type="ARBA" id="ARBA00022448"/>
    </source>
</evidence>
<evidence type="ECO:0000256" key="3">
    <source>
        <dbReference type="ARBA" id="ARBA00022475"/>
    </source>
</evidence>
<dbReference type="SMART" id="SM00382">
    <property type="entry name" value="AAA"/>
    <property type="match status" value="1"/>
</dbReference>
<keyword evidence="2" id="KW-0813">Transport</keyword>
<protein>
    <submittedName>
        <fullName evidence="9">Putative ATPase</fullName>
    </submittedName>
</protein>
<dbReference type="AlphaFoldDB" id="A0A852RMZ8"/>